<proteinExistence type="predicted"/>
<dbReference type="Proteomes" id="UP001073227">
    <property type="component" value="Unassembled WGS sequence"/>
</dbReference>
<dbReference type="SUPFAM" id="SSF53254">
    <property type="entry name" value="Phosphoglycerate mutase-like"/>
    <property type="match status" value="1"/>
</dbReference>
<dbReference type="Pfam" id="PF00300">
    <property type="entry name" value="His_Phos_1"/>
    <property type="match status" value="1"/>
</dbReference>
<dbReference type="RefSeq" id="WP_267652889.1">
    <property type="nucleotide sequence ID" value="NZ_JAOVZR010000001.1"/>
</dbReference>
<sequence>MRVFLVRHAHASWALPGTRDFDRPLDTRGRDEVRQLAAAMVVNGYEPDLVYCSTARRCEETLTLLLPQLGLSPVIERSDTLYAGSHERYLDLIRASHADSVRSIMIVGHNPMIEDTAQALLQDNSAAFAEALAGGFPTAGLLIVDCPRVEAGWRAGDAQFVALISPADT</sequence>
<dbReference type="PANTHER" id="PTHR47623:SF1">
    <property type="entry name" value="OS09G0287300 PROTEIN"/>
    <property type="match status" value="1"/>
</dbReference>
<keyword evidence="2" id="KW-1185">Reference proteome</keyword>
<dbReference type="InterPro" id="IPR013078">
    <property type="entry name" value="His_Pase_superF_clade-1"/>
</dbReference>
<name>A0ABT3Z6F1_9HYPH</name>
<evidence type="ECO:0000313" key="1">
    <source>
        <dbReference type="EMBL" id="MCY0147286.1"/>
    </source>
</evidence>
<dbReference type="CDD" id="cd07067">
    <property type="entry name" value="HP_PGM_like"/>
    <property type="match status" value="1"/>
</dbReference>
<dbReference type="PANTHER" id="PTHR47623">
    <property type="entry name" value="OS09G0287300 PROTEIN"/>
    <property type="match status" value="1"/>
</dbReference>
<dbReference type="InterPro" id="IPR029033">
    <property type="entry name" value="His_PPase_superfam"/>
</dbReference>
<comment type="caution">
    <text evidence="1">The sequence shown here is derived from an EMBL/GenBank/DDBJ whole genome shotgun (WGS) entry which is preliminary data.</text>
</comment>
<organism evidence="1 2">
    <name type="scientific">Hoeflea algicola</name>
    <dbReference type="NCBI Taxonomy" id="2983763"/>
    <lineage>
        <taxon>Bacteria</taxon>
        <taxon>Pseudomonadati</taxon>
        <taxon>Pseudomonadota</taxon>
        <taxon>Alphaproteobacteria</taxon>
        <taxon>Hyphomicrobiales</taxon>
        <taxon>Rhizobiaceae</taxon>
        <taxon>Hoeflea</taxon>
    </lineage>
</organism>
<reference evidence="1" key="1">
    <citation type="submission" date="2022-10" db="EMBL/GenBank/DDBJ databases">
        <title>Hoeflea sp. G2-23, isolated from marine algae.</title>
        <authorList>
            <person name="Kristyanto S."/>
            <person name="Kim J.M."/>
            <person name="Jeon C.O."/>
        </authorList>
    </citation>
    <scope>NUCLEOTIDE SEQUENCE</scope>
    <source>
        <strain evidence="1">G2-23</strain>
    </source>
</reference>
<protein>
    <submittedName>
        <fullName evidence="1">Histidine phosphatase family protein</fullName>
    </submittedName>
</protein>
<dbReference type="EMBL" id="JAOVZR010000001">
    <property type="protein sequence ID" value="MCY0147286.1"/>
    <property type="molecule type" value="Genomic_DNA"/>
</dbReference>
<gene>
    <name evidence="1" type="ORF">OEG84_06060</name>
</gene>
<accession>A0ABT3Z6F1</accession>
<evidence type="ECO:0000313" key="2">
    <source>
        <dbReference type="Proteomes" id="UP001073227"/>
    </source>
</evidence>
<dbReference type="Gene3D" id="3.40.50.1240">
    <property type="entry name" value="Phosphoglycerate mutase-like"/>
    <property type="match status" value="1"/>
</dbReference>
<dbReference type="SMART" id="SM00855">
    <property type="entry name" value="PGAM"/>
    <property type="match status" value="1"/>
</dbReference>